<dbReference type="AlphaFoldDB" id="A0A2A5B1N9"/>
<comment type="caution">
    <text evidence="2">The sequence shown here is derived from an EMBL/GenBank/DDBJ whole genome shotgun (WGS) entry which is preliminary data.</text>
</comment>
<evidence type="ECO:0000259" key="1">
    <source>
        <dbReference type="Pfam" id="PF00534"/>
    </source>
</evidence>
<evidence type="ECO:0000313" key="2">
    <source>
        <dbReference type="EMBL" id="PCJ25449.1"/>
    </source>
</evidence>
<dbReference type="EMBL" id="NVVJ01000017">
    <property type="protein sequence ID" value="PCJ25449.1"/>
    <property type="molecule type" value="Genomic_DNA"/>
</dbReference>
<feature type="domain" description="Glycosyl transferase family 1" evidence="1">
    <location>
        <begin position="183"/>
        <end position="338"/>
    </location>
</feature>
<dbReference type="Pfam" id="PF00534">
    <property type="entry name" value="Glycos_transf_1"/>
    <property type="match status" value="1"/>
</dbReference>
<name>A0A2A5B1N9_9GAMM</name>
<protein>
    <submittedName>
        <fullName evidence="2">Glucosyltransferase I RfaG</fullName>
    </submittedName>
</protein>
<keyword evidence="2" id="KW-0808">Transferase</keyword>
<dbReference type="CDD" id="cd03801">
    <property type="entry name" value="GT4_PimA-like"/>
    <property type="match status" value="1"/>
</dbReference>
<evidence type="ECO:0000313" key="3">
    <source>
        <dbReference type="Proteomes" id="UP000218327"/>
    </source>
</evidence>
<gene>
    <name evidence="2" type="ORF">COA96_07385</name>
</gene>
<accession>A0A2A5B1N9</accession>
<reference evidence="3" key="1">
    <citation type="submission" date="2017-08" db="EMBL/GenBank/DDBJ databases">
        <title>A dynamic microbial community with high functional redundancy inhabits the cold, oxic subseafloor aquifer.</title>
        <authorList>
            <person name="Tully B.J."/>
            <person name="Wheat C.G."/>
            <person name="Glazer B.T."/>
            <person name="Huber J.A."/>
        </authorList>
    </citation>
    <scope>NUCLEOTIDE SEQUENCE [LARGE SCALE GENOMIC DNA]</scope>
</reference>
<dbReference type="Proteomes" id="UP000218327">
    <property type="component" value="Unassembled WGS sequence"/>
</dbReference>
<dbReference type="PANTHER" id="PTHR12526">
    <property type="entry name" value="GLYCOSYLTRANSFERASE"/>
    <property type="match status" value="1"/>
</dbReference>
<dbReference type="GO" id="GO:1901135">
    <property type="term" value="P:carbohydrate derivative metabolic process"/>
    <property type="evidence" value="ECO:0007669"/>
    <property type="project" value="UniProtKB-ARBA"/>
</dbReference>
<dbReference type="InterPro" id="IPR001296">
    <property type="entry name" value="Glyco_trans_1"/>
</dbReference>
<sequence length="380" mass="43648">MKLSFLIYSYFPFGGQQRDFLRIVKECLSRGHEIDVYTLGWQGDIPDNINLTIVPVKAHSRIKLYQRFTAWVEQALSRQEQHKVVGFNKMPLLDIYFAADPCFAEKAETQRAFYYKYTARFRHFRHYEESVLSKNSTTEVLILSPQQRNAFNKYYPFCSERLHEVPPGIARDRMVEYRDLKMRKEFRDEFNISNDQKLILQIGSGFRIKGVDRSLRAIASLPDELRSKCHYMLVGQDRPGRFLKLAKKLGLENKVTILQGRDDIPRFLVGADLLLHPAYVESAGYVLLEATIAGLPVLTTASCGYAFHIEQAGSGEVCAEPFDQLNLNQRLLSMLENLDTASWSEKGLEYGKKDELYSMPKVAVDMIEQLGKFSGQDNGK</sequence>
<dbReference type="SUPFAM" id="SSF53756">
    <property type="entry name" value="UDP-Glycosyltransferase/glycogen phosphorylase"/>
    <property type="match status" value="1"/>
</dbReference>
<dbReference type="GO" id="GO:0016757">
    <property type="term" value="F:glycosyltransferase activity"/>
    <property type="evidence" value="ECO:0007669"/>
    <property type="project" value="InterPro"/>
</dbReference>
<proteinExistence type="predicted"/>
<dbReference type="PANTHER" id="PTHR12526:SF641">
    <property type="entry name" value="LIPOPOLYSACCHARIDE CORE BIOSYNTHESIS PROTEIN RFAG"/>
    <property type="match status" value="1"/>
</dbReference>
<organism evidence="2 3">
    <name type="scientific">SAR86 cluster bacterium</name>
    <dbReference type="NCBI Taxonomy" id="2030880"/>
    <lineage>
        <taxon>Bacteria</taxon>
        <taxon>Pseudomonadati</taxon>
        <taxon>Pseudomonadota</taxon>
        <taxon>Gammaproteobacteria</taxon>
        <taxon>SAR86 cluster</taxon>
    </lineage>
</organism>
<dbReference type="Gene3D" id="3.40.50.2000">
    <property type="entry name" value="Glycogen Phosphorylase B"/>
    <property type="match status" value="2"/>
</dbReference>